<evidence type="ECO:0000259" key="3">
    <source>
        <dbReference type="Pfam" id="PF22845"/>
    </source>
</evidence>
<evidence type="ECO:0000313" key="4">
    <source>
        <dbReference type="EMBL" id="MCD5311727.1"/>
    </source>
</evidence>
<dbReference type="AlphaFoldDB" id="A0A9X1STE7"/>
<organism evidence="4 5">
    <name type="scientific">Kineosporia babensis</name>
    <dbReference type="NCBI Taxonomy" id="499548"/>
    <lineage>
        <taxon>Bacteria</taxon>
        <taxon>Bacillati</taxon>
        <taxon>Actinomycetota</taxon>
        <taxon>Actinomycetes</taxon>
        <taxon>Kineosporiales</taxon>
        <taxon>Kineosporiaceae</taxon>
        <taxon>Kineosporia</taxon>
    </lineage>
</organism>
<evidence type="ECO:0000313" key="5">
    <source>
        <dbReference type="Proteomes" id="UP001138997"/>
    </source>
</evidence>
<comment type="caution">
    <text evidence="4">The sequence shown here is derived from an EMBL/GenBank/DDBJ whole genome shotgun (WGS) entry which is preliminary data.</text>
</comment>
<name>A0A9X1STE7_9ACTN</name>
<dbReference type="Pfam" id="PF22845">
    <property type="entry name" value="DUF3097_N"/>
    <property type="match status" value="1"/>
</dbReference>
<evidence type="ECO:0000256" key="1">
    <source>
        <dbReference type="SAM" id="MobiDB-lite"/>
    </source>
</evidence>
<dbReference type="Proteomes" id="UP001138997">
    <property type="component" value="Unassembled WGS sequence"/>
</dbReference>
<keyword evidence="5" id="KW-1185">Reference proteome</keyword>
<accession>A0A9X1STE7</accession>
<feature type="domain" description="DUF3097" evidence="3">
    <location>
        <begin position="44"/>
        <end position="104"/>
    </location>
</feature>
<proteinExistence type="predicted"/>
<reference evidence="4" key="1">
    <citation type="submission" date="2021-11" db="EMBL/GenBank/DDBJ databases">
        <title>Streptomyces corallinus and Kineosporia corallina sp. nov., two new coral-derived marine actinobacteria.</title>
        <authorList>
            <person name="Buangrab K."/>
            <person name="Sutthacheep M."/>
            <person name="Yeemin T."/>
            <person name="Harunari E."/>
            <person name="Igarashi Y."/>
            <person name="Sripreechasak P."/>
            <person name="Kanchanasin P."/>
            <person name="Tanasupawat S."/>
            <person name="Phongsopitanun W."/>
        </authorList>
    </citation>
    <scope>NUCLEOTIDE SEQUENCE</scope>
    <source>
        <strain evidence="4">JCM 31032</strain>
    </source>
</reference>
<dbReference type="EMBL" id="JAJOMB010000005">
    <property type="protein sequence ID" value="MCD5311727.1"/>
    <property type="molecule type" value="Genomic_DNA"/>
</dbReference>
<dbReference type="InterPro" id="IPR053883">
    <property type="entry name" value="DUF3097_N"/>
</dbReference>
<feature type="region of interest" description="Disordered" evidence="1">
    <location>
        <begin position="1"/>
        <end position="34"/>
    </location>
</feature>
<sequence length="307" mass="32846">MVPSLPRMPGSARPPQVSGSSSGDRYTGDVLANARKKPQLRAEAAEPGLVVEEVETGFVGAVVRTEKSGGMHLVVLEDRKGKLRSFPLGPGFWVDGVAVQLVAPQPGGASKPGVLRTASGSRVVKDHRARVARASRILVEGKHDAELVEKIWGHDLRVEGVVVVPLHGVDDLAEAVADFGPGPGRRLGILVDHLVAGSKEWHEAAAVTRVPGAREHVLVVGHPFVDVWQAVRPKCLGIPAWPVVPRGLPWKEGVLEALGWPHAEQADVAEGWQRILASVNSFADLEPDLLGRVEELIDFVTGDAEDR</sequence>
<feature type="domain" description="DUF3097" evidence="2">
    <location>
        <begin position="135"/>
        <end position="301"/>
    </location>
</feature>
<dbReference type="Pfam" id="PF11296">
    <property type="entry name" value="DUF3097_C"/>
    <property type="match status" value="1"/>
</dbReference>
<evidence type="ECO:0000259" key="2">
    <source>
        <dbReference type="Pfam" id="PF11296"/>
    </source>
</evidence>
<dbReference type="InterPro" id="IPR021447">
    <property type="entry name" value="DUF3097_C"/>
</dbReference>
<protein>
    <submittedName>
        <fullName evidence="4">DUF3097 domain-containing protein</fullName>
    </submittedName>
</protein>
<gene>
    <name evidence="4" type="ORF">LR394_12525</name>
</gene>